<gene>
    <name evidence="2" type="ORF">DES52_11289</name>
</gene>
<dbReference type="SUPFAM" id="SSF52540">
    <property type="entry name" value="P-loop containing nucleoside triphosphate hydrolases"/>
    <property type="match status" value="1"/>
</dbReference>
<name>A0A318SJN0_9DEIO</name>
<dbReference type="InterPro" id="IPR011990">
    <property type="entry name" value="TPR-like_helical_dom_sf"/>
</dbReference>
<dbReference type="Gene3D" id="1.10.10.10">
    <property type="entry name" value="Winged helix-like DNA-binding domain superfamily/Winged helix DNA-binding domain"/>
    <property type="match status" value="1"/>
</dbReference>
<dbReference type="GO" id="GO:0003677">
    <property type="term" value="F:DNA binding"/>
    <property type="evidence" value="ECO:0007669"/>
    <property type="project" value="InterPro"/>
</dbReference>
<dbReference type="Pfam" id="PF00196">
    <property type="entry name" value="GerE"/>
    <property type="match status" value="1"/>
</dbReference>
<dbReference type="InterPro" id="IPR058852">
    <property type="entry name" value="HTH_77"/>
</dbReference>
<dbReference type="InterPro" id="IPR036388">
    <property type="entry name" value="WH-like_DNA-bd_sf"/>
</dbReference>
<dbReference type="SUPFAM" id="SSF48452">
    <property type="entry name" value="TPR-like"/>
    <property type="match status" value="1"/>
</dbReference>
<sequence length="790" mass="86140">MSEIIPSERAERATGPSFKSMTPLLGRASDVQAVSKLLADPGVSLVTITGPGGVGKTRLALAVAQDAEVTGAFRDGITFVALAPVRDERLLEASIVRALGAHDPAKSPREALVDALESRDLLLVLDNFEHLLAASTTITSLLEAGGSSKVLVTSRAPLRIAAEHEYPLAPLRLPSLTLPNPSVTKQAIFEAPATRLFVQRAAANGQLLDVDANAQVIATLCHRLDGLPLALELAAARVRLFSPRGLLERLDGGATRLSLLTQGPRDLPDRQRTLRATLDWSYDLLRPAEQRALRHLSVFVGTFDVSAMEAVVRADDEPLPLLEALVEHSLVTRANREERFVLLETIREYAAEKLRESGEERDVRRRHASYFQDLARAVNTDLFEEGQKRWPLLFDEDQPNFHAALRFALDVGDTTTAARIGHGLWYAWTKRGFHDEGRRFMSEVLGREDDLSTADYAWASWAAGRLAYMQGDFAYAAEVSRATLPLFREVGDARGETWSTIGAGLAAMDERRYDEADEQFRRASHLARSLEDRFLQGLAQSSRGRLLVEQQRPREALEPLREAARQFHDVGDVAYAVFAQHALGLAILMTGDLAGARASLLSGLDVVWSIGNPMLAAYFLEGLAVTATIDGDMTRAAHLWGAADRLRSRFGVPVAPTERFLYAPHQETARTLLAGAFAGAFEEGARLSPREMFEYAREVEAETSVVSVQGATTDASKPSSGSEEGGVFSLTPRELEVLRAIARGLTNKQIASELGTSPHTISAHVRGIFSKLNVTTRSSATRVALDLGLA</sequence>
<proteinExistence type="predicted"/>
<dbReference type="Gene3D" id="1.25.40.10">
    <property type="entry name" value="Tetratricopeptide repeat domain"/>
    <property type="match status" value="1"/>
</dbReference>
<organism evidence="2 3">
    <name type="scientific">Deinococcus yavapaiensis KR-236</name>
    <dbReference type="NCBI Taxonomy" id="694435"/>
    <lineage>
        <taxon>Bacteria</taxon>
        <taxon>Thermotogati</taxon>
        <taxon>Deinococcota</taxon>
        <taxon>Deinococci</taxon>
        <taxon>Deinococcales</taxon>
        <taxon>Deinococcaceae</taxon>
        <taxon>Deinococcus</taxon>
    </lineage>
</organism>
<dbReference type="PRINTS" id="PR00364">
    <property type="entry name" value="DISEASERSIST"/>
</dbReference>
<dbReference type="CDD" id="cd06170">
    <property type="entry name" value="LuxR_C_like"/>
    <property type="match status" value="1"/>
</dbReference>
<dbReference type="AlphaFoldDB" id="A0A318SJN0"/>
<dbReference type="InterPro" id="IPR027417">
    <property type="entry name" value="P-loop_NTPase"/>
</dbReference>
<evidence type="ECO:0000259" key="1">
    <source>
        <dbReference type="PROSITE" id="PS50043"/>
    </source>
</evidence>
<comment type="caution">
    <text evidence="2">The sequence shown here is derived from an EMBL/GenBank/DDBJ whole genome shotgun (WGS) entry which is preliminary data.</text>
</comment>
<dbReference type="SUPFAM" id="SSF46894">
    <property type="entry name" value="C-terminal effector domain of the bipartite response regulators"/>
    <property type="match status" value="1"/>
</dbReference>
<dbReference type="Pfam" id="PF25872">
    <property type="entry name" value="HTH_77"/>
    <property type="match status" value="1"/>
</dbReference>
<dbReference type="PROSITE" id="PS50043">
    <property type="entry name" value="HTH_LUXR_2"/>
    <property type="match status" value="1"/>
</dbReference>
<accession>A0A318SJN0</accession>
<dbReference type="GO" id="GO:0043531">
    <property type="term" value="F:ADP binding"/>
    <property type="evidence" value="ECO:0007669"/>
    <property type="project" value="InterPro"/>
</dbReference>
<evidence type="ECO:0000313" key="2">
    <source>
        <dbReference type="EMBL" id="PYE52768.1"/>
    </source>
</evidence>
<dbReference type="PANTHER" id="PTHR47691:SF3">
    <property type="entry name" value="HTH-TYPE TRANSCRIPTIONAL REGULATOR RV0890C-RELATED"/>
    <property type="match status" value="1"/>
</dbReference>
<dbReference type="InterPro" id="IPR002182">
    <property type="entry name" value="NB-ARC"/>
</dbReference>
<reference evidence="2 3" key="1">
    <citation type="submission" date="2018-06" db="EMBL/GenBank/DDBJ databases">
        <title>Genomic Encyclopedia of Type Strains, Phase IV (KMG-IV): sequencing the most valuable type-strain genomes for metagenomic binning, comparative biology and taxonomic classification.</title>
        <authorList>
            <person name="Goeker M."/>
        </authorList>
    </citation>
    <scope>NUCLEOTIDE SEQUENCE [LARGE SCALE GENOMIC DNA]</scope>
    <source>
        <strain evidence="2 3">DSM 18048</strain>
    </source>
</reference>
<dbReference type="Proteomes" id="UP000248326">
    <property type="component" value="Unassembled WGS sequence"/>
</dbReference>
<dbReference type="OrthoDB" id="3194665at2"/>
<feature type="domain" description="HTH luxR-type" evidence="1">
    <location>
        <begin position="723"/>
        <end position="788"/>
    </location>
</feature>
<dbReference type="InterPro" id="IPR000792">
    <property type="entry name" value="Tscrpt_reg_LuxR_C"/>
</dbReference>
<dbReference type="PANTHER" id="PTHR47691">
    <property type="entry name" value="REGULATOR-RELATED"/>
    <property type="match status" value="1"/>
</dbReference>
<dbReference type="PRINTS" id="PR00038">
    <property type="entry name" value="HTHLUXR"/>
</dbReference>
<dbReference type="RefSeq" id="WP_110887654.1">
    <property type="nucleotide sequence ID" value="NZ_QJSX01000012.1"/>
</dbReference>
<evidence type="ECO:0000313" key="3">
    <source>
        <dbReference type="Proteomes" id="UP000248326"/>
    </source>
</evidence>
<dbReference type="GO" id="GO:0006355">
    <property type="term" value="P:regulation of DNA-templated transcription"/>
    <property type="evidence" value="ECO:0007669"/>
    <property type="project" value="InterPro"/>
</dbReference>
<dbReference type="InterPro" id="IPR016032">
    <property type="entry name" value="Sig_transdc_resp-reg_C-effctor"/>
</dbReference>
<dbReference type="SMART" id="SM00421">
    <property type="entry name" value="HTH_LUXR"/>
    <property type="match status" value="1"/>
</dbReference>
<protein>
    <submittedName>
        <fullName evidence="2">Putative ATPase</fullName>
    </submittedName>
</protein>
<dbReference type="EMBL" id="QJSX01000012">
    <property type="protein sequence ID" value="PYE52768.1"/>
    <property type="molecule type" value="Genomic_DNA"/>
</dbReference>
<dbReference type="Gene3D" id="3.40.50.300">
    <property type="entry name" value="P-loop containing nucleotide triphosphate hydrolases"/>
    <property type="match status" value="1"/>
</dbReference>
<keyword evidence="3" id="KW-1185">Reference proteome</keyword>
<dbReference type="Pfam" id="PF00931">
    <property type="entry name" value="NB-ARC"/>
    <property type="match status" value="1"/>
</dbReference>